<accession>A0A6P7FMC1</accession>
<sequence>MTPTHGFLCVDGTILKPSRTSWRRSLKTLLQFAKRRRKSADAHPTEATHRVFSRAQTENSSDWIFRCK</sequence>
<dbReference type="RefSeq" id="XP_028137226.1">
    <property type="nucleotide sequence ID" value="XM_028281425.1"/>
</dbReference>
<evidence type="ECO:0000313" key="1">
    <source>
        <dbReference type="RefSeq" id="XP_028137226.1"/>
    </source>
</evidence>
<dbReference type="AlphaFoldDB" id="A0A6P7FMC1"/>
<organism evidence="1">
    <name type="scientific">Diabrotica virgifera virgifera</name>
    <name type="common">western corn rootworm</name>
    <dbReference type="NCBI Taxonomy" id="50390"/>
    <lineage>
        <taxon>Eukaryota</taxon>
        <taxon>Metazoa</taxon>
        <taxon>Ecdysozoa</taxon>
        <taxon>Arthropoda</taxon>
        <taxon>Hexapoda</taxon>
        <taxon>Insecta</taxon>
        <taxon>Pterygota</taxon>
        <taxon>Neoptera</taxon>
        <taxon>Endopterygota</taxon>
        <taxon>Coleoptera</taxon>
        <taxon>Polyphaga</taxon>
        <taxon>Cucujiformia</taxon>
        <taxon>Chrysomeloidea</taxon>
        <taxon>Chrysomelidae</taxon>
        <taxon>Galerucinae</taxon>
        <taxon>Diabroticina</taxon>
        <taxon>Diabroticites</taxon>
        <taxon>Diabrotica</taxon>
    </lineage>
</organism>
<proteinExistence type="predicted"/>
<name>A0A6P7FMC1_DIAVI</name>
<gene>
    <name evidence="1" type="primary">LOC114331775</name>
</gene>
<protein>
    <submittedName>
        <fullName evidence="1">Uncharacterized protein LOC114331775 isoform X4</fullName>
    </submittedName>
</protein>
<reference evidence="1" key="1">
    <citation type="submission" date="2025-08" db="UniProtKB">
        <authorList>
            <consortium name="RefSeq"/>
        </authorList>
    </citation>
    <scope>IDENTIFICATION</scope>
    <source>
        <tissue evidence="1">Whole insect</tissue>
    </source>
</reference>